<dbReference type="HOGENOM" id="CLU_022427_1_0_5"/>
<dbReference type="SUPFAM" id="SSF54373">
    <property type="entry name" value="FAD-linked reductases, C-terminal domain"/>
    <property type="match status" value="1"/>
</dbReference>
<dbReference type="EMBL" id="CP000747">
    <property type="protein sequence ID" value="ACG79534.1"/>
    <property type="molecule type" value="Genomic_DNA"/>
</dbReference>
<dbReference type="Gene3D" id="3.40.50.150">
    <property type="entry name" value="Vaccinia Virus protein VP39"/>
    <property type="match status" value="1"/>
</dbReference>
<evidence type="ECO:0000256" key="6">
    <source>
        <dbReference type="ARBA" id="ARBA00022694"/>
    </source>
</evidence>
<keyword evidence="1 10" id="KW-0963">Cytoplasm</keyword>
<keyword evidence="7 10" id="KW-0274">FAD</keyword>
<evidence type="ECO:0000256" key="3">
    <source>
        <dbReference type="ARBA" id="ARBA00022630"/>
    </source>
</evidence>
<proteinExistence type="inferred from homology"/>
<comment type="function">
    <text evidence="10">Catalyzes the last two steps in the biosynthesis of 5-methylaminomethyl-2-thiouridine (mnm(5)s(2)U) at the wobble position (U34) in tRNA. Catalyzes the FAD-dependent demodification of cmnm(5)s(2)U34 to nm(5)s(2)U34, followed by the transfer of a methyl group from S-adenosyl-L-methionine to nm(5)s(2)U34, to form mnm(5)s(2)U34.</text>
</comment>
<dbReference type="Pfam" id="PF01266">
    <property type="entry name" value="DAO"/>
    <property type="match status" value="1"/>
</dbReference>
<dbReference type="InterPro" id="IPR036188">
    <property type="entry name" value="FAD/NAD-bd_sf"/>
</dbReference>
<dbReference type="NCBIfam" id="NF033855">
    <property type="entry name" value="tRNA_MNMC2"/>
    <property type="match status" value="1"/>
</dbReference>
<protein>
    <recommendedName>
        <fullName evidence="10">tRNA 5-methylaminomethyl-2-thiouridine biosynthesis bifunctional protein MnmC</fullName>
        <shortName evidence="10">tRNA mnm(5)s(2)U biosynthesis bifunctional protein</shortName>
    </recommendedName>
    <domain>
        <recommendedName>
            <fullName evidence="10">tRNA (mnm(5)s(2)U34)-methyltransferase</fullName>
            <ecNumber evidence="10">2.1.1.61</ecNumber>
        </recommendedName>
    </domain>
    <domain>
        <recommendedName>
            <fullName evidence="10">FAD-dependent cmnm(5)s(2)U34 oxidoreductase</fullName>
            <ecNumber evidence="10">1.5.-.-</ecNumber>
        </recommendedName>
    </domain>
</protein>
<evidence type="ECO:0000256" key="8">
    <source>
        <dbReference type="ARBA" id="ARBA00023002"/>
    </source>
</evidence>
<dbReference type="InterPro" id="IPR023032">
    <property type="entry name" value="tRNA_MAMT_biosynth_bifunc_MnmC"/>
</dbReference>
<reference evidence="13 14" key="1">
    <citation type="journal article" date="2008" name="BMC Genomics">
        <title>Complete genome of Phenylobacterium zucineum - a novel facultative intracellular bacterium isolated from human erythroleukemia cell line K562.</title>
        <authorList>
            <person name="Luo Y."/>
            <person name="Xu X."/>
            <person name="Ding Z."/>
            <person name="Liu Z."/>
            <person name="Zhang B."/>
            <person name="Yan Z."/>
            <person name="Sun J."/>
            <person name="Hu S."/>
            <person name="Hu X."/>
        </authorList>
    </citation>
    <scope>NUCLEOTIDE SEQUENCE [LARGE SCALE GENOMIC DNA]</scope>
    <source>
        <strain evidence="13 14">HLK1</strain>
    </source>
</reference>
<dbReference type="SUPFAM" id="SSF51905">
    <property type="entry name" value="FAD/NAD(P)-binding domain"/>
    <property type="match status" value="1"/>
</dbReference>
<evidence type="ECO:0000256" key="1">
    <source>
        <dbReference type="ARBA" id="ARBA00022490"/>
    </source>
</evidence>
<comment type="similarity">
    <text evidence="10">In the C-terminal section; belongs to the DAO family.</text>
</comment>
<feature type="region of interest" description="FAD-dependent cmnm(5)s(2)U34 oxidoreductase" evidence="10">
    <location>
        <begin position="248"/>
        <end position="591"/>
    </location>
</feature>
<evidence type="ECO:0000256" key="10">
    <source>
        <dbReference type="HAMAP-Rule" id="MF_01102"/>
    </source>
</evidence>
<comment type="cofactor">
    <cofactor evidence="10">
        <name>FAD</name>
        <dbReference type="ChEBI" id="CHEBI:57692"/>
    </cofactor>
</comment>
<dbReference type="GO" id="GO:0002097">
    <property type="term" value="P:tRNA wobble base modification"/>
    <property type="evidence" value="ECO:0007669"/>
    <property type="project" value="UniProtKB-UniRule"/>
</dbReference>
<dbReference type="STRING" id="450851.PHZ_c3125"/>
<dbReference type="PANTHER" id="PTHR13847:SF289">
    <property type="entry name" value="GLYCINE OXIDASE"/>
    <property type="match status" value="1"/>
</dbReference>
<dbReference type="InterPro" id="IPR047785">
    <property type="entry name" value="tRNA_MNMC2"/>
</dbReference>
<evidence type="ECO:0000256" key="2">
    <source>
        <dbReference type="ARBA" id="ARBA00022603"/>
    </source>
</evidence>
<evidence type="ECO:0000259" key="12">
    <source>
        <dbReference type="Pfam" id="PF05430"/>
    </source>
</evidence>
<dbReference type="EC" id="1.5.-.-" evidence="10"/>
<organism evidence="13 14">
    <name type="scientific">Phenylobacterium zucineum (strain HLK1)</name>
    <dbReference type="NCBI Taxonomy" id="450851"/>
    <lineage>
        <taxon>Bacteria</taxon>
        <taxon>Pseudomonadati</taxon>
        <taxon>Pseudomonadota</taxon>
        <taxon>Alphaproteobacteria</taxon>
        <taxon>Caulobacterales</taxon>
        <taxon>Caulobacteraceae</taxon>
        <taxon>Phenylobacterium</taxon>
    </lineage>
</organism>
<keyword evidence="4 10" id="KW-0808">Transferase</keyword>
<keyword evidence="5 10" id="KW-0949">S-adenosyl-L-methionine</keyword>
<dbReference type="eggNOG" id="COG4121">
    <property type="taxonomic scope" value="Bacteria"/>
</dbReference>
<evidence type="ECO:0000256" key="4">
    <source>
        <dbReference type="ARBA" id="ARBA00022679"/>
    </source>
</evidence>
<keyword evidence="6 10" id="KW-0819">tRNA processing</keyword>
<evidence type="ECO:0000256" key="7">
    <source>
        <dbReference type="ARBA" id="ARBA00022827"/>
    </source>
</evidence>
<dbReference type="eggNOG" id="COG0665">
    <property type="taxonomic scope" value="Bacteria"/>
</dbReference>
<sequence length="591" mass="61920">MTDVPPPHSPLAWTDDGQPRSRLFGDVYFSAQDGLAETRTVFLEGCGLPQAWAGRRRFTVGELGFGTGLNIAALLDLWRREAPAGGRLHVFTVEGFPITAEEAGRALSRWPELAEAAQALVSRWPGRARGVHRLELPEYAAIVDVAVGDVREALEGWTGRADAWFLDGFSPALNPQMWSDEVLALVGARSAPGARAATFTVAGQVRRGLAAAGFEVEKRPGFGRKRERLEARRPGAPADFEPGRVAIVGAGIAGAAAARAVRALGGEALVFDAEGRGAGGSGNPAGLVTPRLDAGLGPPAQLFARAFARAVGLYEALPEAIVARGVLQLASAERDPARFGKIAASDLFEPGALTLLEPAEAADRLGEPAPAALDQRPALVVDPARILAAWAPDVRPARVARIERADDGWRLMDPEGTEIVRAGAVILAAALDSRDLAPDVPLQPVRGQASWARGQSVGSAAAWGGYVLPTGEGVLFGATHDRDDAGRDLRPADHARNLETLARALPRLAARLSQGPLEGRASVRAVTPDRLPVAGGADGRFLLTGFGSRGLSMAPLLAEHVAALALGAPSPLTAAQQALVAPDRFGRRVRS</sequence>
<evidence type="ECO:0000313" key="14">
    <source>
        <dbReference type="Proteomes" id="UP000001868"/>
    </source>
</evidence>
<dbReference type="GO" id="GO:0004808">
    <property type="term" value="F:tRNA (5-methylaminomethyl-2-thiouridylate)(34)-methyltransferase activity"/>
    <property type="evidence" value="ECO:0007669"/>
    <property type="project" value="UniProtKB-EC"/>
</dbReference>
<dbReference type="SUPFAM" id="SSF53335">
    <property type="entry name" value="S-adenosyl-L-methionine-dependent methyltransferases"/>
    <property type="match status" value="1"/>
</dbReference>
<keyword evidence="2 10" id="KW-0489">Methyltransferase</keyword>
<keyword evidence="14" id="KW-1185">Reference proteome</keyword>
<dbReference type="Gene3D" id="3.50.50.60">
    <property type="entry name" value="FAD/NAD(P)-binding domain"/>
    <property type="match status" value="1"/>
</dbReference>
<dbReference type="AlphaFoldDB" id="B4RA30"/>
<evidence type="ECO:0000256" key="5">
    <source>
        <dbReference type="ARBA" id="ARBA00022691"/>
    </source>
</evidence>
<comment type="similarity">
    <text evidence="10">In the N-terminal section; belongs to the methyltransferase superfamily. tRNA (mnm(5)s(2)U34)-methyltransferase family.</text>
</comment>
<dbReference type="Gene3D" id="3.30.9.10">
    <property type="entry name" value="D-Amino Acid Oxidase, subunit A, domain 2"/>
    <property type="match status" value="1"/>
</dbReference>
<keyword evidence="3 10" id="KW-0285">Flavoprotein</keyword>
<dbReference type="OrthoDB" id="9786494at2"/>
<feature type="region of interest" description="tRNA (mnm(5)s(2)U34)-methyltransferase" evidence="10">
    <location>
        <begin position="1"/>
        <end position="234"/>
    </location>
</feature>
<keyword evidence="9 10" id="KW-0511">Multifunctional enzyme</keyword>
<keyword evidence="8 10" id="KW-0560">Oxidoreductase</keyword>
<evidence type="ECO:0000313" key="13">
    <source>
        <dbReference type="EMBL" id="ACG79534.1"/>
    </source>
</evidence>
<name>B4RA30_PHEZH</name>
<feature type="domain" description="FAD dependent oxidoreductase" evidence="11">
    <location>
        <begin position="244"/>
        <end position="564"/>
    </location>
</feature>
<dbReference type="EC" id="2.1.1.61" evidence="10"/>
<dbReference type="Pfam" id="PF05430">
    <property type="entry name" value="Methyltransf_30"/>
    <property type="match status" value="1"/>
</dbReference>
<dbReference type="Proteomes" id="UP000001868">
    <property type="component" value="Chromosome"/>
</dbReference>
<evidence type="ECO:0000256" key="9">
    <source>
        <dbReference type="ARBA" id="ARBA00023268"/>
    </source>
</evidence>
<dbReference type="KEGG" id="pzu:PHZ_c3125"/>
<feature type="domain" description="MnmC-like methyltransferase" evidence="12">
    <location>
        <begin position="111"/>
        <end position="233"/>
    </location>
</feature>
<dbReference type="InterPro" id="IPR008471">
    <property type="entry name" value="MnmC-like_methylTransf"/>
</dbReference>
<comment type="subcellular location">
    <subcellularLocation>
        <location evidence="10">Cytoplasm</location>
    </subcellularLocation>
</comment>
<dbReference type="InterPro" id="IPR006076">
    <property type="entry name" value="FAD-dep_OxRdtase"/>
</dbReference>
<dbReference type="GO" id="GO:0050660">
    <property type="term" value="F:flavin adenine dinucleotide binding"/>
    <property type="evidence" value="ECO:0007669"/>
    <property type="project" value="UniProtKB-UniRule"/>
</dbReference>
<accession>B4RA30</accession>
<gene>
    <name evidence="10" type="primary">mnmC</name>
    <name evidence="13" type="ordered locus">PHZ_c3125</name>
</gene>
<dbReference type="GO" id="GO:0032259">
    <property type="term" value="P:methylation"/>
    <property type="evidence" value="ECO:0007669"/>
    <property type="project" value="UniProtKB-KW"/>
</dbReference>
<evidence type="ECO:0000259" key="11">
    <source>
        <dbReference type="Pfam" id="PF01266"/>
    </source>
</evidence>
<dbReference type="GO" id="GO:0016645">
    <property type="term" value="F:oxidoreductase activity, acting on the CH-NH group of donors"/>
    <property type="evidence" value="ECO:0007669"/>
    <property type="project" value="InterPro"/>
</dbReference>
<dbReference type="GO" id="GO:0005737">
    <property type="term" value="C:cytoplasm"/>
    <property type="evidence" value="ECO:0007669"/>
    <property type="project" value="UniProtKB-SubCell"/>
</dbReference>
<dbReference type="PANTHER" id="PTHR13847">
    <property type="entry name" value="SARCOSINE DEHYDROGENASE-RELATED"/>
    <property type="match status" value="1"/>
</dbReference>
<dbReference type="RefSeq" id="WP_012523672.1">
    <property type="nucleotide sequence ID" value="NC_011144.1"/>
</dbReference>
<comment type="catalytic activity">
    <reaction evidence="10">
        <text>5-aminomethyl-2-thiouridine(34) in tRNA + S-adenosyl-L-methionine = 5-methylaminomethyl-2-thiouridine(34) in tRNA + S-adenosyl-L-homocysteine + H(+)</text>
        <dbReference type="Rhea" id="RHEA:19569"/>
        <dbReference type="Rhea" id="RHEA-COMP:10195"/>
        <dbReference type="Rhea" id="RHEA-COMP:10197"/>
        <dbReference type="ChEBI" id="CHEBI:15378"/>
        <dbReference type="ChEBI" id="CHEBI:57856"/>
        <dbReference type="ChEBI" id="CHEBI:59789"/>
        <dbReference type="ChEBI" id="CHEBI:74454"/>
        <dbReference type="ChEBI" id="CHEBI:74455"/>
        <dbReference type="EC" id="2.1.1.61"/>
    </reaction>
</comment>
<dbReference type="InterPro" id="IPR029063">
    <property type="entry name" value="SAM-dependent_MTases_sf"/>
</dbReference>
<dbReference type="HAMAP" id="MF_01102">
    <property type="entry name" value="MnmC"/>
    <property type="match status" value="1"/>
</dbReference>